<feature type="region of interest" description="Disordered" evidence="2">
    <location>
        <begin position="306"/>
        <end position="329"/>
    </location>
</feature>
<comment type="function">
    <text evidence="1">Central component in molecular interactions underlying sperm crawling. Forms an extensive filament system that extends from sperm villipoda, along the leading edge of the pseudopod.</text>
</comment>
<feature type="region of interest" description="Disordered" evidence="2">
    <location>
        <begin position="244"/>
        <end position="290"/>
    </location>
</feature>
<protein>
    <recommendedName>
        <fullName evidence="1">Major sperm protein</fullName>
    </recommendedName>
</protein>
<proteinExistence type="predicted"/>
<feature type="compositionally biased region" description="Basic and acidic residues" evidence="2">
    <location>
        <begin position="18"/>
        <end position="30"/>
    </location>
</feature>
<sequence>MATPVKKPSQKFSVNRRPSGECDDGRKDHPTSGGFLSNDGFLWTDTNPDLKLIEPRILVSVNYNYLEFSRKAQRPPERRTISLINHGDHPVAFQVQTTDNYSYFVDRRHGIIPPRQCSVNAIVKMANASVIHVHRRPHQEYPAENRAEFYNVPHKDKMVILLAPQICQTFAPEAMFHYERCHEKLKIMLRYTGIEAKPGADNPKQQLLHIVPGWCTWQEGTGLGENIRNKNAARQLAKFKKQEATLNRTASREQCEEEEKKRPKLKKVATPTKKPAILPAPDAPPEAAKKKEGGGVIMKMLKNLNPFGKDDHPLPRSPKKIQTPEKADNVPRHLETRHLVTRHLETGHIDIALTVEVKSEKDKDHQQAAANDAWQHQETKDQLK</sequence>
<keyword evidence="1" id="KW-0963">Cytoplasm</keyword>
<dbReference type="InterPro" id="IPR008962">
    <property type="entry name" value="PapD-like_sf"/>
</dbReference>
<dbReference type="PANTHER" id="PTHR22947:SF18">
    <property type="entry name" value="MAJOR SPERM PROTEIN"/>
    <property type="match status" value="1"/>
</dbReference>
<reference evidence="5" key="1">
    <citation type="submission" date="2010-08" db="EMBL/GenBank/DDBJ databases">
        <authorList>
            <consortium name="Caenorhabditis japonica Sequencing Consortium"/>
            <person name="Wilson R.K."/>
        </authorList>
    </citation>
    <scope>NUCLEOTIDE SEQUENCE [LARGE SCALE GENOMIC DNA]</scope>
    <source>
        <strain evidence="5">DF5081</strain>
    </source>
</reference>
<dbReference type="EnsemblMetazoa" id="CJA01732b.1">
    <property type="protein sequence ID" value="CJA01732b.1"/>
    <property type="gene ID" value="WBGene00120936"/>
</dbReference>
<evidence type="ECO:0000259" key="3">
    <source>
        <dbReference type="PROSITE" id="PS50202"/>
    </source>
</evidence>
<dbReference type="Proteomes" id="UP000005237">
    <property type="component" value="Unassembled WGS sequence"/>
</dbReference>
<dbReference type="InterPro" id="IPR013783">
    <property type="entry name" value="Ig-like_fold"/>
</dbReference>
<name>A0A8R1HJL4_CAEJA</name>
<feature type="domain" description="MSP" evidence="3">
    <location>
        <begin position="50"/>
        <end position="192"/>
    </location>
</feature>
<feature type="compositionally biased region" description="Basic and acidic residues" evidence="2">
    <location>
        <begin position="250"/>
        <end position="261"/>
    </location>
</feature>
<dbReference type="InterPro" id="IPR051774">
    <property type="entry name" value="Sperm-specific_class_P"/>
</dbReference>
<dbReference type="PROSITE" id="PS50202">
    <property type="entry name" value="MSP"/>
    <property type="match status" value="1"/>
</dbReference>
<dbReference type="Gene3D" id="2.60.40.10">
    <property type="entry name" value="Immunoglobulins"/>
    <property type="match status" value="1"/>
</dbReference>
<dbReference type="InterPro" id="IPR000535">
    <property type="entry name" value="MSP_dom"/>
</dbReference>
<accession>A0A8R1HJL4</accession>
<feature type="compositionally biased region" description="Basic and acidic residues" evidence="2">
    <location>
        <begin position="375"/>
        <end position="384"/>
    </location>
</feature>
<evidence type="ECO:0000313" key="5">
    <source>
        <dbReference type="Proteomes" id="UP000005237"/>
    </source>
</evidence>
<organism evidence="4 5">
    <name type="scientific">Caenorhabditis japonica</name>
    <dbReference type="NCBI Taxonomy" id="281687"/>
    <lineage>
        <taxon>Eukaryota</taxon>
        <taxon>Metazoa</taxon>
        <taxon>Ecdysozoa</taxon>
        <taxon>Nematoda</taxon>
        <taxon>Chromadorea</taxon>
        <taxon>Rhabditida</taxon>
        <taxon>Rhabditina</taxon>
        <taxon>Rhabditomorpha</taxon>
        <taxon>Rhabditoidea</taxon>
        <taxon>Rhabditidae</taxon>
        <taxon>Peloderinae</taxon>
        <taxon>Caenorhabditis</taxon>
    </lineage>
</organism>
<keyword evidence="5" id="KW-1185">Reference proteome</keyword>
<evidence type="ECO:0000256" key="1">
    <source>
        <dbReference type="RuleBase" id="RU003425"/>
    </source>
</evidence>
<dbReference type="AlphaFoldDB" id="A0A8R1HJL4"/>
<evidence type="ECO:0000256" key="2">
    <source>
        <dbReference type="SAM" id="MobiDB-lite"/>
    </source>
</evidence>
<feature type="region of interest" description="Disordered" evidence="2">
    <location>
        <begin position="1"/>
        <end position="33"/>
    </location>
</feature>
<dbReference type="PANTHER" id="PTHR22947">
    <property type="entry name" value="MAJOR SPERM PROTEIN"/>
    <property type="match status" value="1"/>
</dbReference>
<evidence type="ECO:0000313" key="4">
    <source>
        <dbReference type="EnsemblMetazoa" id="CJA01732b.1"/>
    </source>
</evidence>
<feature type="region of interest" description="Disordered" evidence="2">
    <location>
        <begin position="359"/>
        <end position="384"/>
    </location>
</feature>
<dbReference type="Pfam" id="PF00635">
    <property type="entry name" value="Motile_Sperm"/>
    <property type="match status" value="1"/>
</dbReference>
<keyword evidence="1" id="KW-0206">Cytoskeleton</keyword>
<dbReference type="SUPFAM" id="SSF49354">
    <property type="entry name" value="PapD-like"/>
    <property type="match status" value="1"/>
</dbReference>
<reference evidence="4" key="2">
    <citation type="submission" date="2022-06" db="UniProtKB">
        <authorList>
            <consortium name="EnsemblMetazoa"/>
        </authorList>
    </citation>
    <scope>IDENTIFICATION</scope>
    <source>
        <strain evidence="4">DF5081</strain>
    </source>
</reference>